<proteinExistence type="predicted"/>
<keyword evidence="1" id="KW-1133">Transmembrane helix</keyword>
<reference evidence="2" key="1">
    <citation type="submission" date="2022-08" db="EMBL/GenBank/DDBJ databases">
        <authorList>
            <person name="Wang H."/>
        </authorList>
    </citation>
    <scope>NUCLEOTIDE SEQUENCE</scope>
    <source>
        <strain evidence="2">PS10</strain>
    </source>
</reference>
<dbReference type="InterPro" id="IPR006837">
    <property type="entry name" value="Divergent_DAC"/>
</dbReference>
<dbReference type="Proteomes" id="UP001173801">
    <property type="component" value="Unassembled WGS sequence"/>
</dbReference>
<dbReference type="Pfam" id="PF04748">
    <property type="entry name" value="Polysacc_deac_2"/>
    <property type="match status" value="1"/>
</dbReference>
<name>A0ABT7HS99_9BACT</name>
<reference evidence="2" key="2">
    <citation type="journal article" date="2023" name="Microorganisms">
        <title>Isolation and Genomic Characteristics of Cat-Borne Campylobacter felis sp. nov. and Sheep-Borne Campylobacter ovis sp. nov.</title>
        <authorList>
            <person name="Wang H."/>
            <person name="Li Y."/>
            <person name="Gu Y."/>
            <person name="Zhou G."/>
            <person name="Chen X."/>
            <person name="Zhang X."/>
            <person name="Shao Z."/>
            <person name="Zhang J."/>
            <person name="Zhang M."/>
        </authorList>
    </citation>
    <scope>NUCLEOTIDE SEQUENCE</scope>
    <source>
        <strain evidence="2">PS10</strain>
    </source>
</reference>
<dbReference type="PANTHER" id="PTHR30105:SF2">
    <property type="entry name" value="DIVERGENT POLYSACCHARIDE DEACETYLASE SUPERFAMILY"/>
    <property type="match status" value="1"/>
</dbReference>
<organism evidence="2 3">
    <name type="scientific">Campylobacter gastrosuis</name>
    <dbReference type="NCBI Taxonomy" id="2974576"/>
    <lineage>
        <taxon>Bacteria</taxon>
        <taxon>Pseudomonadati</taxon>
        <taxon>Campylobacterota</taxon>
        <taxon>Epsilonproteobacteria</taxon>
        <taxon>Campylobacterales</taxon>
        <taxon>Campylobacteraceae</taxon>
        <taxon>Campylobacter</taxon>
    </lineage>
</organism>
<dbReference type="PANTHER" id="PTHR30105">
    <property type="entry name" value="UNCHARACTERIZED YIBQ-RELATED"/>
    <property type="match status" value="1"/>
</dbReference>
<sequence>MDKKPTKRRPKRAKKSKFGRLYIAIFVIFSASLIIALFYLSNRHFNAQTMVVTNTKKDEKVEKKPEKIAKKTEQKPVIKFSKDENLSRIFLDPKSTDETDALKQLPKPAKQKQDISVFDALKDINKTKIDKNTTQIKQSSKTDEIKTEIKNEQKIEQKAKNFSEKTEQKSEKIPEKIEPKIEKIPEKIEPNKKAISTKKPKLAIIIDDMASRAHVEMIRQTGLKKLTPSFFPKNKFHPDTPTLANEFEFFMIHLPMQANHFLKPELDTLNITDTYALIDKKIAAVRANFPKAKFINNHTGSRFTSDFNAMDLAYKAFVKYNFTFVDSRTIAASKVKDVAKKYKMPYIYRDVFLDDDNDKSAIKSELVSAIERAKKQGFAIAIGHPRKNTIEVLKQNKEYILNNVELVYVKDIYELYR</sequence>
<comment type="caution">
    <text evidence="2">The sequence shown here is derived from an EMBL/GenBank/DDBJ whole genome shotgun (WGS) entry which is preliminary data.</text>
</comment>
<keyword evidence="3" id="KW-1185">Reference proteome</keyword>
<feature type="transmembrane region" description="Helical" evidence="1">
    <location>
        <begin position="21"/>
        <end position="40"/>
    </location>
</feature>
<evidence type="ECO:0000256" key="1">
    <source>
        <dbReference type="SAM" id="Phobius"/>
    </source>
</evidence>
<dbReference type="CDD" id="cd10936">
    <property type="entry name" value="CE4_DAC2"/>
    <property type="match status" value="1"/>
</dbReference>
<dbReference type="RefSeq" id="WP_284938461.1">
    <property type="nucleotide sequence ID" value="NZ_JANURM010000019.1"/>
</dbReference>
<accession>A0ABT7HS99</accession>
<dbReference type="EMBL" id="JANURM010000019">
    <property type="protein sequence ID" value="MDL0089728.1"/>
    <property type="molecule type" value="Genomic_DNA"/>
</dbReference>
<protein>
    <submittedName>
        <fullName evidence="2">Divergent polysaccharide deacetylase family protein</fullName>
    </submittedName>
</protein>
<dbReference type="Gene3D" id="3.20.20.370">
    <property type="entry name" value="Glycoside hydrolase/deacetylase"/>
    <property type="match status" value="1"/>
</dbReference>
<dbReference type="InterPro" id="IPR011330">
    <property type="entry name" value="Glyco_hydro/deAcase_b/a-brl"/>
</dbReference>
<keyword evidence="1" id="KW-0472">Membrane</keyword>
<keyword evidence="1" id="KW-0812">Transmembrane</keyword>
<evidence type="ECO:0000313" key="2">
    <source>
        <dbReference type="EMBL" id="MDL0089728.1"/>
    </source>
</evidence>
<evidence type="ECO:0000313" key="3">
    <source>
        <dbReference type="Proteomes" id="UP001173801"/>
    </source>
</evidence>
<gene>
    <name evidence="2" type="ORF">NYG85_10185</name>
</gene>
<dbReference type="SUPFAM" id="SSF88713">
    <property type="entry name" value="Glycoside hydrolase/deacetylase"/>
    <property type="match status" value="1"/>
</dbReference>